<feature type="transmembrane region" description="Helical" evidence="6">
    <location>
        <begin position="6"/>
        <end position="27"/>
    </location>
</feature>
<dbReference type="AlphaFoldDB" id="A0A0J6W2D8"/>
<dbReference type="GO" id="GO:0012505">
    <property type="term" value="C:endomembrane system"/>
    <property type="evidence" value="ECO:0007669"/>
    <property type="project" value="UniProtKB-SubCell"/>
</dbReference>
<dbReference type="RefSeq" id="WP_011767906.1">
    <property type="nucleotide sequence ID" value="NZ_JYNL01000021.1"/>
</dbReference>
<keyword evidence="8" id="KW-1185">Reference proteome</keyword>
<evidence type="ECO:0000256" key="4">
    <source>
        <dbReference type="ARBA" id="ARBA00023136"/>
    </source>
</evidence>
<evidence type="ECO:0000313" key="8">
    <source>
        <dbReference type="Proteomes" id="UP000036513"/>
    </source>
</evidence>
<keyword evidence="3 6" id="KW-1133">Transmembrane helix</keyword>
<dbReference type="PATRIC" id="fig|37916.4.peg.2596"/>
<dbReference type="InterPro" id="IPR007318">
    <property type="entry name" value="Phopholipid_MeTrfase"/>
</dbReference>
<evidence type="ECO:0008006" key="9">
    <source>
        <dbReference type="Google" id="ProtNLM"/>
    </source>
</evidence>
<dbReference type="Proteomes" id="UP000036513">
    <property type="component" value="Unassembled WGS sequence"/>
</dbReference>
<feature type="transmembrane region" description="Helical" evidence="6">
    <location>
        <begin position="146"/>
        <end position="174"/>
    </location>
</feature>
<dbReference type="STRING" id="37916.MCHLDSM_02678"/>
<accession>A0A0J6W2D8</accession>
<feature type="region of interest" description="Disordered" evidence="5">
    <location>
        <begin position="206"/>
        <end position="253"/>
    </location>
</feature>
<name>A0A0J6W2D8_9MYCO</name>
<keyword evidence="2 6" id="KW-0812">Transmembrane</keyword>
<sequence>MADAAYGLWPLVIVNTLLFMAFGLSFFRPRTHRDWRAMGGYTAFLVALFTEMYGVPLTVYLLGGWLGSRFPLLRDTHAGGHLWNDLIGWTGDPHLSPFHLASYAAIGGGFWLIAVAWRHLHAAAQADRLATTGPYAWVRHPQYDGFLLVMLGFLLQWPTIPTLMMFPVLVYVYARLARSEERDAADQFGPAWNAYAARTPAFVPHLRSRPQTVPETAHSGDSRTAWHRPTPPPLPTGASPPPSTDGSHGGGRS</sequence>
<evidence type="ECO:0000256" key="2">
    <source>
        <dbReference type="ARBA" id="ARBA00022692"/>
    </source>
</evidence>
<feature type="transmembrane region" description="Helical" evidence="6">
    <location>
        <begin position="39"/>
        <end position="63"/>
    </location>
</feature>
<dbReference type="GO" id="GO:0016740">
    <property type="term" value="F:transferase activity"/>
    <property type="evidence" value="ECO:0007669"/>
    <property type="project" value="UniProtKB-ARBA"/>
</dbReference>
<comment type="caution">
    <text evidence="7">The sequence shown here is derived from an EMBL/GenBank/DDBJ whole genome shotgun (WGS) entry which is preliminary data.</text>
</comment>
<dbReference type="EMBL" id="JYNL01000021">
    <property type="protein sequence ID" value="KMO77490.1"/>
    <property type="molecule type" value="Genomic_DNA"/>
</dbReference>
<dbReference type="PANTHER" id="PTHR12714:SF9">
    <property type="entry name" value="PROTEIN-S-ISOPRENYLCYSTEINE O-METHYLTRANSFERASE"/>
    <property type="match status" value="1"/>
</dbReference>
<evidence type="ECO:0000256" key="1">
    <source>
        <dbReference type="ARBA" id="ARBA00004127"/>
    </source>
</evidence>
<evidence type="ECO:0000256" key="3">
    <source>
        <dbReference type="ARBA" id="ARBA00022989"/>
    </source>
</evidence>
<evidence type="ECO:0000313" key="7">
    <source>
        <dbReference type="EMBL" id="KMO77490.1"/>
    </source>
</evidence>
<dbReference type="PANTHER" id="PTHR12714">
    <property type="entry name" value="PROTEIN-S ISOPRENYLCYSTEINE O-METHYLTRANSFERASE"/>
    <property type="match status" value="1"/>
</dbReference>
<dbReference type="Pfam" id="PF04191">
    <property type="entry name" value="PEMT"/>
    <property type="match status" value="1"/>
</dbReference>
<keyword evidence="4 6" id="KW-0472">Membrane</keyword>
<reference evidence="7 8" key="1">
    <citation type="journal article" date="2015" name="Genome Biol. Evol.">
        <title>Characterization of Three Mycobacterium spp. with Potential Use in Bioremediation by Genome Sequencing and Comparative Genomics.</title>
        <authorList>
            <person name="Das S."/>
            <person name="Pettersson B.M."/>
            <person name="Behra P.R."/>
            <person name="Ramesh M."/>
            <person name="Dasgupta S."/>
            <person name="Bhattacharya A."/>
            <person name="Kirsebom L.A."/>
        </authorList>
    </citation>
    <scope>NUCLEOTIDE SEQUENCE [LARGE SCALE GENOMIC DNA]</scope>
    <source>
        <strain evidence="7 8">DSM 43826</strain>
    </source>
</reference>
<organism evidence="7 8">
    <name type="scientific">Mycolicibacterium chlorophenolicum</name>
    <dbReference type="NCBI Taxonomy" id="37916"/>
    <lineage>
        <taxon>Bacteria</taxon>
        <taxon>Bacillati</taxon>
        <taxon>Actinomycetota</taxon>
        <taxon>Actinomycetes</taxon>
        <taxon>Mycobacteriales</taxon>
        <taxon>Mycobacteriaceae</taxon>
        <taxon>Mycolicibacterium</taxon>
    </lineage>
</organism>
<evidence type="ECO:0000256" key="6">
    <source>
        <dbReference type="SAM" id="Phobius"/>
    </source>
</evidence>
<comment type="subcellular location">
    <subcellularLocation>
        <location evidence="1">Endomembrane system</location>
        <topology evidence="1">Multi-pass membrane protein</topology>
    </subcellularLocation>
</comment>
<gene>
    <name evidence="7" type="ORF">MCHLDSM_02678</name>
</gene>
<evidence type="ECO:0000256" key="5">
    <source>
        <dbReference type="SAM" id="MobiDB-lite"/>
    </source>
</evidence>
<dbReference type="Gene3D" id="1.20.120.1630">
    <property type="match status" value="1"/>
</dbReference>
<protein>
    <recommendedName>
        <fullName evidence="9">Isoprenylcysteine carboxyl methyltransferase (ICMT) family protein</fullName>
    </recommendedName>
</protein>
<proteinExistence type="predicted"/>
<feature type="compositionally biased region" description="Pro residues" evidence="5">
    <location>
        <begin position="229"/>
        <end position="243"/>
    </location>
</feature>